<dbReference type="Pfam" id="PF04082">
    <property type="entry name" value="Fungal_trans"/>
    <property type="match status" value="1"/>
</dbReference>
<dbReference type="PANTHER" id="PTHR31944:SF131">
    <property type="entry name" value="HEME-RESPONSIVE ZINC FINGER TRANSCRIPTION FACTOR HAP1"/>
    <property type="match status" value="1"/>
</dbReference>
<evidence type="ECO:0000256" key="3">
    <source>
        <dbReference type="ARBA" id="ARBA00023015"/>
    </source>
</evidence>
<evidence type="ECO:0000313" key="9">
    <source>
        <dbReference type="Proteomes" id="UP001358417"/>
    </source>
</evidence>
<keyword evidence="2" id="KW-0862">Zinc</keyword>
<dbReference type="RefSeq" id="XP_064703036.1">
    <property type="nucleotide sequence ID" value="XM_064850149.1"/>
</dbReference>
<dbReference type="GO" id="GO:0006351">
    <property type="term" value="P:DNA-templated transcription"/>
    <property type="evidence" value="ECO:0007669"/>
    <property type="project" value="InterPro"/>
</dbReference>
<dbReference type="Proteomes" id="UP001358417">
    <property type="component" value="Unassembled WGS sequence"/>
</dbReference>
<evidence type="ECO:0000256" key="2">
    <source>
        <dbReference type="ARBA" id="ARBA00022833"/>
    </source>
</evidence>
<dbReference type="PANTHER" id="PTHR31944">
    <property type="entry name" value="HEME-RESPONSIVE ZINC FINGER TRANSCRIPTION FACTOR HAP1"/>
    <property type="match status" value="1"/>
</dbReference>
<keyword evidence="4" id="KW-0238">DNA-binding</keyword>
<dbReference type="AlphaFoldDB" id="A0AAV9N369"/>
<accession>A0AAV9N369</accession>
<sequence>MEPCGHCIFSNKQCHYGRGSAQLHGHADEQTSDGQIVDESAPAVHVHALSATPQQVSVPLMGPRTPSVLFRRTGHVSDAQLTVPRSGVITTSLDQETSTIVERNDIGNASQESTISLNKSRVFGKSHWTNSTLELQKTAAVLNPEDEHAIGNEDLARLKWEIGSLLQMCKSLSKAIKSHQTSMPRCDSQAYPSIAKIIVDQMVCLYATRFESAFRILHIPSFWREYEMYWSGPTETETILRLKVQLVTALGMSICPPTMDTPDLYSTARQWLYAAQDWLAGPMKKSCITIAGLQVQCLLVLARQALALGGDLVWISMGTVTRTAMQMGLHRDPSHFKRMGVLEAEVRRRLWATVLELNVQAALDAGVPPTISCDDFDTEAPSNFNDEDIDNQGEALPAHSITVVTESSLQRFLFQCLRPRLEVARIMNGITSVPSEDRYNDYIALTTSIVNACRGLGAYINNTNSPDTALFHRNFADLLLRRFILQIHRPLVGQTRTNPLYYYSRKMSLDAAMAILSPVSRNTEFAHLVLLGAGLFKNRMIHASLAVASELLMEIKEQAPLGHHLLTADVSAYRKILTEALKEGIRQSAERIRLGETNVKLHMKLSMALCQSEMAGESSSLTHHLVQSAKKSLEQSYATILERAASEGVEIEPWERGRTFEDVERTDFDPESFSMLSDFNLDDLFFLPPEFNTHVT</sequence>
<dbReference type="InterPro" id="IPR007219">
    <property type="entry name" value="XnlR_reg_dom"/>
</dbReference>
<dbReference type="GO" id="GO:0001228">
    <property type="term" value="F:DNA-binding transcription activator activity, RNA polymerase II-specific"/>
    <property type="evidence" value="ECO:0007669"/>
    <property type="project" value="TreeGrafter"/>
</dbReference>
<evidence type="ECO:0000256" key="5">
    <source>
        <dbReference type="ARBA" id="ARBA00023163"/>
    </source>
</evidence>
<dbReference type="SMART" id="SM00906">
    <property type="entry name" value="Fungal_trans"/>
    <property type="match status" value="1"/>
</dbReference>
<gene>
    <name evidence="8" type="ORF">LTR84_006589</name>
</gene>
<evidence type="ECO:0000313" key="8">
    <source>
        <dbReference type="EMBL" id="KAK5047492.1"/>
    </source>
</evidence>
<keyword evidence="1" id="KW-0479">Metal-binding</keyword>
<dbReference type="GO" id="GO:0005634">
    <property type="term" value="C:nucleus"/>
    <property type="evidence" value="ECO:0007669"/>
    <property type="project" value="TreeGrafter"/>
</dbReference>
<dbReference type="GO" id="GO:0000978">
    <property type="term" value="F:RNA polymerase II cis-regulatory region sequence-specific DNA binding"/>
    <property type="evidence" value="ECO:0007669"/>
    <property type="project" value="TreeGrafter"/>
</dbReference>
<dbReference type="CDD" id="cd12148">
    <property type="entry name" value="fungal_TF_MHR"/>
    <property type="match status" value="1"/>
</dbReference>
<comment type="caution">
    <text evidence="8">The sequence shown here is derived from an EMBL/GenBank/DDBJ whole genome shotgun (WGS) entry which is preliminary data.</text>
</comment>
<evidence type="ECO:0000256" key="4">
    <source>
        <dbReference type="ARBA" id="ARBA00023125"/>
    </source>
</evidence>
<evidence type="ECO:0000259" key="7">
    <source>
        <dbReference type="SMART" id="SM00906"/>
    </source>
</evidence>
<evidence type="ECO:0000256" key="6">
    <source>
        <dbReference type="ARBA" id="ARBA00023242"/>
    </source>
</evidence>
<proteinExistence type="predicted"/>
<keyword evidence="9" id="KW-1185">Reference proteome</keyword>
<keyword evidence="6" id="KW-0539">Nucleus</keyword>
<protein>
    <recommendedName>
        <fullName evidence="7">Xylanolytic transcriptional activator regulatory domain-containing protein</fullName>
    </recommendedName>
</protein>
<feature type="domain" description="Xylanolytic transcriptional activator regulatory" evidence="7">
    <location>
        <begin position="313"/>
        <end position="387"/>
    </location>
</feature>
<dbReference type="InterPro" id="IPR051430">
    <property type="entry name" value="Fungal_TF_Env_Response"/>
</dbReference>
<keyword evidence="5" id="KW-0804">Transcription</keyword>
<organism evidence="8 9">
    <name type="scientific">Exophiala bonariae</name>
    <dbReference type="NCBI Taxonomy" id="1690606"/>
    <lineage>
        <taxon>Eukaryota</taxon>
        <taxon>Fungi</taxon>
        <taxon>Dikarya</taxon>
        <taxon>Ascomycota</taxon>
        <taxon>Pezizomycotina</taxon>
        <taxon>Eurotiomycetes</taxon>
        <taxon>Chaetothyriomycetidae</taxon>
        <taxon>Chaetothyriales</taxon>
        <taxon>Herpotrichiellaceae</taxon>
        <taxon>Exophiala</taxon>
    </lineage>
</organism>
<dbReference type="GO" id="GO:0008270">
    <property type="term" value="F:zinc ion binding"/>
    <property type="evidence" value="ECO:0007669"/>
    <property type="project" value="InterPro"/>
</dbReference>
<evidence type="ECO:0000256" key="1">
    <source>
        <dbReference type="ARBA" id="ARBA00022723"/>
    </source>
</evidence>
<name>A0AAV9N369_9EURO</name>
<dbReference type="EMBL" id="JAVRRD010000025">
    <property type="protein sequence ID" value="KAK5047492.1"/>
    <property type="molecule type" value="Genomic_DNA"/>
</dbReference>
<reference evidence="8 9" key="1">
    <citation type="submission" date="2023-08" db="EMBL/GenBank/DDBJ databases">
        <title>Black Yeasts Isolated from many extreme environments.</title>
        <authorList>
            <person name="Coleine C."/>
            <person name="Stajich J.E."/>
            <person name="Selbmann L."/>
        </authorList>
    </citation>
    <scope>NUCLEOTIDE SEQUENCE [LARGE SCALE GENOMIC DNA]</scope>
    <source>
        <strain evidence="8 9">CCFEE 5792</strain>
    </source>
</reference>
<keyword evidence="3" id="KW-0805">Transcription regulation</keyword>
<dbReference type="GeneID" id="89974760"/>